<keyword evidence="3" id="KW-1185">Reference proteome</keyword>
<reference evidence="2 3" key="1">
    <citation type="journal article" date="2021" name="Elife">
        <title>Chloroplast acquisition without the gene transfer in kleptoplastic sea slugs, Plakobranchus ocellatus.</title>
        <authorList>
            <person name="Maeda T."/>
            <person name="Takahashi S."/>
            <person name="Yoshida T."/>
            <person name="Shimamura S."/>
            <person name="Takaki Y."/>
            <person name="Nagai Y."/>
            <person name="Toyoda A."/>
            <person name="Suzuki Y."/>
            <person name="Arimoto A."/>
            <person name="Ishii H."/>
            <person name="Satoh N."/>
            <person name="Nishiyama T."/>
            <person name="Hasebe M."/>
            <person name="Maruyama T."/>
            <person name="Minagawa J."/>
            <person name="Obokata J."/>
            <person name="Shigenobu S."/>
        </authorList>
    </citation>
    <scope>NUCLEOTIDE SEQUENCE [LARGE SCALE GENOMIC DNA]</scope>
</reference>
<dbReference type="AlphaFoldDB" id="A0AAV3XYT6"/>
<protein>
    <submittedName>
        <fullName evidence="2">Solute carrier family 25 member 40</fullName>
    </submittedName>
</protein>
<accession>A0AAV3XYT6</accession>
<dbReference type="EMBL" id="BLXT01000311">
    <property type="protein sequence ID" value="GFN76003.1"/>
    <property type="molecule type" value="Genomic_DNA"/>
</dbReference>
<proteinExistence type="predicted"/>
<feature type="region of interest" description="Disordered" evidence="1">
    <location>
        <begin position="42"/>
        <end position="69"/>
    </location>
</feature>
<sequence>MHHIGKMKNKKFPLEILKVRKHYTVQTQKGYKEKQHLMMLRSSHQANECDDKEDDTASNETPNESQTCHHCRCSAIRSNTD</sequence>
<evidence type="ECO:0000256" key="1">
    <source>
        <dbReference type="SAM" id="MobiDB-lite"/>
    </source>
</evidence>
<comment type="caution">
    <text evidence="2">The sequence shown here is derived from an EMBL/GenBank/DDBJ whole genome shotgun (WGS) entry which is preliminary data.</text>
</comment>
<name>A0AAV3XYT6_9GAST</name>
<dbReference type="Proteomes" id="UP000735302">
    <property type="component" value="Unassembled WGS sequence"/>
</dbReference>
<organism evidence="2 3">
    <name type="scientific">Plakobranchus ocellatus</name>
    <dbReference type="NCBI Taxonomy" id="259542"/>
    <lineage>
        <taxon>Eukaryota</taxon>
        <taxon>Metazoa</taxon>
        <taxon>Spiralia</taxon>
        <taxon>Lophotrochozoa</taxon>
        <taxon>Mollusca</taxon>
        <taxon>Gastropoda</taxon>
        <taxon>Heterobranchia</taxon>
        <taxon>Euthyneura</taxon>
        <taxon>Panpulmonata</taxon>
        <taxon>Sacoglossa</taxon>
        <taxon>Placobranchoidea</taxon>
        <taxon>Plakobranchidae</taxon>
        <taxon>Plakobranchus</taxon>
    </lineage>
</organism>
<evidence type="ECO:0000313" key="2">
    <source>
        <dbReference type="EMBL" id="GFN76003.1"/>
    </source>
</evidence>
<gene>
    <name evidence="2" type="ORF">PoB_000250900</name>
</gene>
<evidence type="ECO:0000313" key="3">
    <source>
        <dbReference type="Proteomes" id="UP000735302"/>
    </source>
</evidence>
<feature type="compositionally biased region" description="Polar residues" evidence="1">
    <location>
        <begin position="58"/>
        <end position="68"/>
    </location>
</feature>
<feature type="compositionally biased region" description="Acidic residues" evidence="1">
    <location>
        <begin position="48"/>
        <end position="57"/>
    </location>
</feature>